<comment type="caution">
    <text evidence="2">The sequence shown here is derived from an EMBL/GenBank/DDBJ whole genome shotgun (WGS) entry which is preliminary data.</text>
</comment>
<protein>
    <submittedName>
        <fullName evidence="2">Uncharacterized protein</fullName>
    </submittedName>
</protein>
<evidence type="ECO:0000313" key="3">
    <source>
        <dbReference type="Proteomes" id="UP001501692"/>
    </source>
</evidence>
<evidence type="ECO:0000313" key="2">
    <source>
        <dbReference type="EMBL" id="GAA4964820.1"/>
    </source>
</evidence>
<keyword evidence="3" id="KW-1185">Reference proteome</keyword>
<dbReference type="InterPro" id="IPR007404">
    <property type="entry name" value="YdjM-like"/>
</dbReference>
<sequence length="101" mass="11786">MVKKNKLTWFLVIFISTISHGVLDAMTTGGRGVGFLIPFNNDRFFFPFREILVSPIGIKNFFSSWGLKVLFSEFKYIFLPCLFILVVRFLVFKLKINLRKT</sequence>
<evidence type="ECO:0000256" key="1">
    <source>
        <dbReference type="SAM" id="Phobius"/>
    </source>
</evidence>
<name>A0ABP9H9H7_9FLAO</name>
<dbReference type="Pfam" id="PF04307">
    <property type="entry name" value="YdjM"/>
    <property type="match status" value="1"/>
</dbReference>
<dbReference type="EMBL" id="BAABJK010000004">
    <property type="protein sequence ID" value="GAA4964820.1"/>
    <property type="molecule type" value="Genomic_DNA"/>
</dbReference>
<keyword evidence="1" id="KW-0812">Transmembrane</keyword>
<keyword evidence="1" id="KW-1133">Transmembrane helix</keyword>
<organism evidence="2 3">
    <name type="scientific">Algibacter aquimarinus</name>
    <dbReference type="NCBI Taxonomy" id="1136748"/>
    <lineage>
        <taxon>Bacteria</taxon>
        <taxon>Pseudomonadati</taxon>
        <taxon>Bacteroidota</taxon>
        <taxon>Flavobacteriia</taxon>
        <taxon>Flavobacteriales</taxon>
        <taxon>Flavobacteriaceae</taxon>
        <taxon>Algibacter</taxon>
    </lineage>
</organism>
<keyword evidence="1" id="KW-0472">Membrane</keyword>
<gene>
    <name evidence="2" type="ORF">GCM10023315_12100</name>
</gene>
<proteinExistence type="predicted"/>
<reference evidence="3" key="1">
    <citation type="journal article" date="2019" name="Int. J. Syst. Evol. Microbiol.">
        <title>The Global Catalogue of Microorganisms (GCM) 10K type strain sequencing project: providing services to taxonomists for standard genome sequencing and annotation.</title>
        <authorList>
            <consortium name="The Broad Institute Genomics Platform"/>
            <consortium name="The Broad Institute Genome Sequencing Center for Infectious Disease"/>
            <person name="Wu L."/>
            <person name="Ma J."/>
        </authorList>
    </citation>
    <scope>NUCLEOTIDE SEQUENCE [LARGE SCALE GENOMIC DNA]</scope>
    <source>
        <strain evidence="3">JCM 18287</strain>
    </source>
</reference>
<feature type="transmembrane region" description="Helical" evidence="1">
    <location>
        <begin position="74"/>
        <end position="91"/>
    </location>
</feature>
<accession>A0ABP9H9H7</accession>
<dbReference type="Proteomes" id="UP001501692">
    <property type="component" value="Unassembled WGS sequence"/>
</dbReference>